<dbReference type="InterPro" id="IPR017867">
    <property type="entry name" value="Tyr_phospatase_low_mol_wt"/>
</dbReference>
<dbReference type="EMBL" id="JBHSAM010000025">
    <property type="protein sequence ID" value="MFC4100442.1"/>
    <property type="molecule type" value="Genomic_DNA"/>
</dbReference>
<accession>A0ABV8K363</accession>
<dbReference type="PANTHER" id="PTHR11717">
    <property type="entry name" value="LOW MOLECULAR WEIGHT PROTEIN TYROSINE PHOSPHATASE"/>
    <property type="match status" value="1"/>
</dbReference>
<gene>
    <name evidence="5" type="ORF">ACFOZ8_12365</name>
</gene>
<evidence type="ECO:0000256" key="3">
    <source>
        <dbReference type="ARBA" id="ARBA00022912"/>
    </source>
</evidence>
<dbReference type="Gene3D" id="3.40.50.2300">
    <property type="match status" value="1"/>
</dbReference>
<comment type="caution">
    <text evidence="5">The sequence shown here is derived from an EMBL/GenBank/DDBJ whole genome shotgun (WGS) entry which is preliminary data.</text>
</comment>
<protein>
    <submittedName>
        <fullName evidence="5">Low molecular weight protein arginine phosphatase</fullName>
    </submittedName>
</protein>
<dbReference type="SMART" id="SM00226">
    <property type="entry name" value="LMWPc"/>
    <property type="match status" value="1"/>
</dbReference>
<name>A0ABV8K363_9BACL</name>
<dbReference type="Proteomes" id="UP001595715">
    <property type="component" value="Unassembled WGS sequence"/>
</dbReference>
<dbReference type="Pfam" id="PF01451">
    <property type="entry name" value="LMWPc"/>
    <property type="match status" value="1"/>
</dbReference>
<dbReference type="PANTHER" id="PTHR11717:SF31">
    <property type="entry name" value="LOW MOLECULAR WEIGHT PROTEIN-TYROSINE-PHOSPHATASE ETP-RELATED"/>
    <property type="match status" value="1"/>
</dbReference>
<evidence type="ECO:0000256" key="1">
    <source>
        <dbReference type="ARBA" id="ARBA00011063"/>
    </source>
</evidence>
<dbReference type="InterPro" id="IPR036196">
    <property type="entry name" value="Ptyr_pPase_sf"/>
</dbReference>
<feature type="domain" description="Phosphotyrosine protein phosphatase I" evidence="4">
    <location>
        <begin position="3"/>
        <end position="189"/>
    </location>
</feature>
<reference evidence="6" key="1">
    <citation type="journal article" date="2019" name="Int. J. Syst. Evol. Microbiol.">
        <title>The Global Catalogue of Microorganisms (GCM) 10K type strain sequencing project: providing services to taxonomists for standard genome sequencing and annotation.</title>
        <authorList>
            <consortium name="The Broad Institute Genomics Platform"/>
            <consortium name="The Broad Institute Genome Sequencing Center for Infectious Disease"/>
            <person name="Wu L."/>
            <person name="Ma J."/>
        </authorList>
    </citation>
    <scope>NUCLEOTIDE SEQUENCE [LARGE SCALE GENOMIC DNA]</scope>
    <source>
        <strain evidence="6">IBRC-M 10987</strain>
    </source>
</reference>
<dbReference type="InterPro" id="IPR023485">
    <property type="entry name" value="Ptyr_pPase"/>
</dbReference>
<keyword evidence="3" id="KW-0904">Protein phosphatase</keyword>
<dbReference type="InterPro" id="IPR050438">
    <property type="entry name" value="LMW_PTPase"/>
</dbReference>
<evidence type="ECO:0000313" key="5">
    <source>
        <dbReference type="EMBL" id="MFC4100442.1"/>
    </source>
</evidence>
<dbReference type="CDD" id="cd16344">
    <property type="entry name" value="LMWPAP"/>
    <property type="match status" value="1"/>
</dbReference>
<dbReference type="SUPFAM" id="SSF52788">
    <property type="entry name" value="Phosphotyrosine protein phosphatases I"/>
    <property type="match status" value="1"/>
</dbReference>
<sequence length="198" mass="22020">MLKRILFVCTGNTCRSPMAEAMLREQARLRSLPIEVRSAGVSTVDGLPVSEHARAVLRGRGIPDDGSSTAIGSDSVEWADLVLTMTTGHKRHLLQRFPNAVDKTFTLKEYTQTDESVVADIAELEALYTEWHMKQALGGQLSPEERNRLLELERRIPGFDIADPFGGSLEMYRICADEIAQSMDKLLLKLYGESPKAD</sequence>
<keyword evidence="6" id="KW-1185">Reference proteome</keyword>
<dbReference type="PRINTS" id="PR00719">
    <property type="entry name" value="LMWPTPASE"/>
</dbReference>
<proteinExistence type="inferred from homology"/>
<evidence type="ECO:0000256" key="2">
    <source>
        <dbReference type="ARBA" id="ARBA00022801"/>
    </source>
</evidence>
<organism evidence="5 6">
    <name type="scientific">Paenibacillus xanthanilyticus</name>
    <dbReference type="NCBI Taxonomy" id="1783531"/>
    <lineage>
        <taxon>Bacteria</taxon>
        <taxon>Bacillati</taxon>
        <taxon>Bacillota</taxon>
        <taxon>Bacilli</taxon>
        <taxon>Bacillales</taxon>
        <taxon>Paenibacillaceae</taxon>
        <taxon>Paenibacillus</taxon>
    </lineage>
</organism>
<keyword evidence="2" id="KW-0378">Hydrolase</keyword>
<dbReference type="RefSeq" id="WP_377719108.1">
    <property type="nucleotide sequence ID" value="NZ_JBHSAM010000025.1"/>
</dbReference>
<comment type="similarity">
    <text evidence="1">Belongs to the low molecular weight phosphotyrosine protein phosphatase family.</text>
</comment>
<evidence type="ECO:0000313" key="6">
    <source>
        <dbReference type="Proteomes" id="UP001595715"/>
    </source>
</evidence>
<evidence type="ECO:0000259" key="4">
    <source>
        <dbReference type="SMART" id="SM00226"/>
    </source>
</evidence>